<keyword evidence="1" id="KW-0560">Oxidoreductase</keyword>
<comment type="caution">
    <text evidence="3">The sequence shown here is derived from an EMBL/GenBank/DDBJ whole genome shotgun (WGS) entry which is preliminary data.</text>
</comment>
<evidence type="ECO:0008006" key="5">
    <source>
        <dbReference type="Google" id="ProtNLM"/>
    </source>
</evidence>
<evidence type="ECO:0000256" key="2">
    <source>
        <dbReference type="SAM" id="MobiDB-lite"/>
    </source>
</evidence>
<keyword evidence="4" id="KW-1185">Reference proteome</keyword>
<sequence>MSGHLSSACRKEAIVRFMQDFSVEVTPSQAARLPSFENLPGLRHGTRVNVASLPGADHGECIDTCRRLWAAGLRPVAHVPVRAFPSLQRIDEHLARLRMVGVEDVLALAGSTDPTTPTKDGALHEAMQLLGSGLIDDHGFRSVAVAGHPEGHPTVPAAALEKAALRKAQWWWSALEEADGAIMTAPDPAAPPASLHFETQFCFDAAPIVAWEQTLRRRLQTALQAKTNTPSSLLPLPSIRVGVAGPAKLPDLLRFAKISGVGASALHQLTNSKSNNSSSSSSPTFPATPDRVIAGVAEHQLLLQQTGVPDSRAGTPSCLFRGVHFYSFGGFAATLRWASAVERGDFDLRECGGGGFEVRGLK</sequence>
<evidence type="ECO:0000313" key="4">
    <source>
        <dbReference type="Proteomes" id="UP001165160"/>
    </source>
</evidence>
<feature type="compositionally biased region" description="Low complexity" evidence="2">
    <location>
        <begin position="271"/>
        <end position="282"/>
    </location>
</feature>
<protein>
    <recommendedName>
        <fullName evidence="5">Methylenetetrahydrofolate reductase (NAD(P)H)</fullName>
    </recommendedName>
</protein>
<evidence type="ECO:0000313" key="3">
    <source>
        <dbReference type="EMBL" id="GMI05540.1"/>
    </source>
</evidence>
<dbReference type="InterPro" id="IPR029041">
    <property type="entry name" value="FAD-linked_oxidoreductase-like"/>
</dbReference>
<feature type="region of interest" description="Disordered" evidence="2">
    <location>
        <begin position="270"/>
        <end position="289"/>
    </location>
</feature>
<dbReference type="Gene3D" id="3.20.20.220">
    <property type="match status" value="1"/>
</dbReference>
<accession>A0A9W7C9F3</accession>
<evidence type="ECO:0000256" key="1">
    <source>
        <dbReference type="ARBA" id="ARBA00023002"/>
    </source>
</evidence>
<proteinExistence type="predicted"/>
<dbReference type="Proteomes" id="UP001165160">
    <property type="component" value="Unassembled WGS sequence"/>
</dbReference>
<gene>
    <name evidence="3" type="ORF">TrVE_jg1857</name>
</gene>
<dbReference type="EMBL" id="BRXX01000332">
    <property type="protein sequence ID" value="GMI05540.1"/>
    <property type="molecule type" value="Genomic_DNA"/>
</dbReference>
<name>A0A9W7C9F3_9STRA</name>
<dbReference type="SUPFAM" id="SSF51730">
    <property type="entry name" value="FAD-linked oxidoreductase"/>
    <property type="match status" value="1"/>
</dbReference>
<reference evidence="4" key="1">
    <citation type="journal article" date="2023" name="Commun. Biol.">
        <title>Genome analysis of Parmales, the sister group of diatoms, reveals the evolutionary specialization of diatoms from phago-mixotrophs to photoautotrophs.</title>
        <authorList>
            <person name="Ban H."/>
            <person name="Sato S."/>
            <person name="Yoshikawa S."/>
            <person name="Yamada K."/>
            <person name="Nakamura Y."/>
            <person name="Ichinomiya M."/>
            <person name="Sato N."/>
            <person name="Blanc-Mathieu R."/>
            <person name="Endo H."/>
            <person name="Kuwata A."/>
            <person name="Ogata H."/>
        </authorList>
    </citation>
    <scope>NUCLEOTIDE SEQUENCE [LARGE SCALE GENOMIC DNA]</scope>
    <source>
        <strain evidence="4">NIES 3699</strain>
    </source>
</reference>
<dbReference type="AlphaFoldDB" id="A0A9W7C9F3"/>
<dbReference type="GO" id="GO:0016491">
    <property type="term" value="F:oxidoreductase activity"/>
    <property type="evidence" value="ECO:0007669"/>
    <property type="project" value="UniProtKB-KW"/>
</dbReference>
<organism evidence="3 4">
    <name type="scientific">Triparma verrucosa</name>
    <dbReference type="NCBI Taxonomy" id="1606542"/>
    <lineage>
        <taxon>Eukaryota</taxon>
        <taxon>Sar</taxon>
        <taxon>Stramenopiles</taxon>
        <taxon>Ochrophyta</taxon>
        <taxon>Bolidophyceae</taxon>
        <taxon>Parmales</taxon>
        <taxon>Triparmaceae</taxon>
        <taxon>Triparma</taxon>
    </lineage>
</organism>